<dbReference type="SMART" id="SM00382">
    <property type="entry name" value="AAA"/>
    <property type="match status" value="1"/>
</dbReference>
<dbReference type="EMBL" id="VIAR01000004">
    <property type="protein sequence ID" value="TQD39467.1"/>
    <property type="molecule type" value="Genomic_DNA"/>
</dbReference>
<protein>
    <submittedName>
        <fullName evidence="10">ABC transporter ATP-binding protein</fullName>
    </submittedName>
</protein>
<feature type="transmembrane region" description="Helical" evidence="7">
    <location>
        <begin position="85"/>
        <end position="104"/>
    </location>
</feature>
<dbReference type="FunFam" id="3.40.50.300:FF:000218">
    <property type="entry name" value="Multidrug ABC transporter ATP-binding protein"/>
    <property type="match status" value="1"/>
</dbReference>
<evidence type="ECO:0000256" key="4">
    <source>
        <dbReference type="ARBA" id="ARBA00022840"/>
    </source>
</evidence>
<dbReference type="InterPro" id="IPR003593">
    <property type="entry name" value="AAA+_ATPase"/>
</dbReference>
<comment type="caution">
    <text evidence="10">The sequence shown here is derived from an EMBL/GenBank/DDBJ whole genome shotgun (WGS) entry which is preliminary data.</text>
</comment>
<comment type="subcellular location">
    <subcellularLocation>
        <location evidence="1">Cell membrane</location>
        <topology evidence="1">Multi-pass membrane protein</topology>
    </subcellularLocation>
</comment>
<dbReference type="InterPro" id="IPR027417">
    <property type="entry name" value="P-loop_NTPase"/>
</dbReference>
<dbReference type="InterPro" id="IPR036640">
    <property type="entry name" value="ABC1_TM_sf"/>
</dbReference>
<dbReference type="OrthoDB" id="9780296at2"/>
<dbReference type="CDD" id="cd18552">
    <property type="entry name" value="ABC_6TM_MsbA_like"/>
    <property type="match status" value="1"/>
</dbReference>
<dbReference type="PANTHER" id="PTHR43394:SF1">
    <property type="entry name" value="ATP-BINDING CASSETTE SUB-FAMILY B MEMBER 10, MITOCHONDRIAL"/>
    <property type="match status" value="1"/>
</dbReference>
<keyword evidence="3" id="KW-0547">Nucleotide-binding</keyword>
<evidence type="ECO:0000313" key="10">
    <source>
        <dbReference type="EMBL" id="TQD39467.1"/>
    </source>
</evidence>
<dbReference type="PROSITE" id="PS50893">
    <property type="entry name" value="ABC_TRANSPORTER_2"/>
    <property type="match status" value="1"/>
</dbReference>
<dbReference type="GO" id="GO:0005886">
    <property type="term" value="C:plasma membrane"/>
    <property type="evidence" value="ECO:0007669"/>
    <property type="project" value="UniProtKB-SubCell"/>
</dbReference>
<evidence type="ECO:0000259" key="9">
    <source>
        <dbReference type="PROSITE" id="PS50929"/>
    </source>
</evidence>
<dbReference type="AlphaFoldDB" id="A0A507ZR65"/>
<evidence type="ECO:0000256" key="5">
    <source>
        <dbReference type="ARBA" id="ARBA00022989"/>
    </source>
</evidence>
<feature type="transmembrane region" description="Helical" evidence="7">
    <location>
        <begin position="172"/>
        <end position="190"/>
    </location>
</feature>
<dbReference type="RefSeq" id="WP_141421414.1">
    <property type="nucleotide sequence ID" value="NZ_VIAR01000004.1"/>
</dbReference>
<organism evidence="10 11">
    <name type="scientific">Haloflavibacter putidus</name>
    <dbReference type="NCBI Taxonomy" id="2576776"/>
    <lineage>
        <taxon>Bacteria</taxon>
        <taxon>Pseudomonadati</taxon>
        <taxon>Bacteroidota</taxon>
        <taxon>Flavobacteriia</taxon>
        <taxon>Flavobacteriales</taxon>
        <taxon>Flavobacteriaceae</taxon>
        <taxon>Haloflavibacter</taxon>
    </lineage>
</organism>
<feature type="domain" description="ABC transmembrane type-1" evidence="9">
    <location>
        <begin position="82"/>
        <end position="338"/>
    </location>
</feature>
<evidence type="ECO:0000256" key="1">
    <source>
        <dbReference type="ARBA" id="ARBA00004651"/>
    </source>
</evidence>
<keyword evidence="6 7" id="KW-0472">Membrane</keyword>
<name>A0A507ZR65_9FLAO</name>
<dbReference type="InterPro" id="IPR003439">
    <property type="entry name" value="ABC_transporter-like_ATP-bd"/>
</dbReference>
<keyword evidence="2 7" id="KW-0812">Transmembrane</keyword>
<gene>
    <name evidence="10" type="ORF">FKR84_06115</name>
</gene>
<dbReference type="PROSITE" id="PS50929">
    <property type="entry name" value="ABC_TM1F"/>
    <property type="match status" value="1"/>
</dbReference>
<feature type="domain" description="ABC transporter" evidence="8">
    <location>
        <begin position="372"/>
        <end position="605"/>
    </location>
</feature>
<keyword evidence="11" id="KW-1185">Reference proteome</keyword>
<dbReference type="GO" id="GO:0015421">
    <property type="term" value="F:ABC-type oligopeptide transporter activity"/>
    <property type="evidence" value="ECO:0007669"/>
    <property type="project" value="TreeGrafter"/>
</dbReference>
<evidence type="ECO:0000256" key="6">
    <source>
        <dbReference type="ARBA" id="ARBA00023136"/>
    </source>
</evidence>
<feature type="transmembrane region" description="Helical" evidence="7">
    <location>
        <begin position="196"/>
        <end position="213"/>
    </location>
</feature>
<dbReference type="InterPro" id="IPR039421">
    <property type="entry name" value="Type_1_exporter"/>
</dbReference>
<dbReference type="InterPro" id="IPR011527">
    <property type="entry name" value="ABC1_TM_dom"/>
</dbReference>
<evidence type="ECO:0000313" key="11">
    <source>
        <dbReference type="Proteomes" id="UP000317169"/>
    </source>
</evidence>
<dbReference type="PROSITE" id="PS00211">
    <property type="entry name" value="ABC_TRANSPORTER_1"/>
    <property type="match status" value="1"/>
</dbReference>
<evidence type="ECO:0000256" key="2">
    <source>
        <dbReference type="ARBA" id="ARBA00022692"/>
    </source>
</evidence>
<dbReference type="Pfam" id="PF00664">
    <property type="entry name" value="ABC_membrane"/>
    <property type="match status" value="1"/>
</dbReference>
<evidence type="ECO:0000256" key="3">
    <source>
        <dbReference type="ARBA" id="ARBA00022741"/>
    </source>
</evidence>
<evidence type="ECO:0000256" key="7">
    <source>
        <dbReference type="SAM" id="Phobius"/>
    </source>
</evidence>
<dbReference type="GO" id="GO:0005524">
    <property type="term" value="F:ATP binding"/>
    <property type="evidence" value="ECO:0007669"/>
    <property type="project" value="UniProtKB-KW"/>
</dbReference>
<proteinExistence type="predicted"/>
<evidence type="ECO:0000259" key="8">
    <source>
        <dbReference type="PROSITE" id="PS50893"/>
    </source>
</evidence>
<feature type="transmembrane region" description="Helical" evidence="7">
    <location>
        <begin position="284"/>
        <end position="303"/>
    </location>
</feature>
<dbReference type="PANTHER" id="PTHR43394">
    <property type="entry name" value="ATP-DEPENDENT PERMEASE MDL1, MITOCHONDRIAL"/>
    <property type="match status" value="1"/>
</dbReference>
<dbReference type="InterPro" id="IPR017871">
    <property type="entry name" value="ABC_transporter-like_CS"/>
</dbReference>
<keyword evidence="4 10" id="KW-0067">ATP-binding</keyword>
<keyword evidence="5 7" id="KW-1133">Transmembrane helix</keyword>
<dbReference type="Proteomes" id="UP000317169">
    <property type="component" value="Unassembled WGS sequence"/>
</dbReference>
<dbReference type="Gene3D" id="1.20.1560.10">
    <property type="entry name" value="ABC transporter type 1, transmembrane domain"/>
    <property type="match status" value="1"/>
</dbReference>
<dbReference type="GO" id="GO:0016887">
    <property type="term" value="F:ATP hydrolysis activity"/>
    <property type="evidence" value="ECO:0007669"/>
    <property type="project" value="InterPro"/>
</dbReference>
<accession>A0A507ZR65</accession>
<sequence length="609" mass="68964">MKYLKKILQFAKPYKRYAILNIISNVFYALFSTLAFISFIPMLRVLFQEEEPLTTKPVWDGSFGDLKDFANDYSNYFLNQRVEEYGQISALVTICITVIILFFLKNFFNYMALYFIASLRNGMLKDIRNKIYDKIVELPISFFSEKKKGDFISRITSDVQVIQSSFLSMLELFVKEPLTLIFTLIAMIMLSPKLTLFVFVFLPLSGLLISSIGKKLKAKSTEVQEESATFLSIVEESLSSLKIIKGFNAEPKFKQKFYDSTLRLNKTLNSLLHRQNLASPMSEFLGVVVITIILWFGGRMVLIENSMDASTFIGFLVLAYNILTPAKAISKATYSIQKGNASAERILEIIETESTIQDAPNAEEKAAFEDKIRINNINFRYEKDNVLHDFSMEVKKGQTVALVGQSGSGKSTIANLVTRFYDVNDGNIEIDHKDIRNISKKSLRNLMGLVTQDSILFNDSVRNNIALGKDNATEKEIEEALRIANAWEFVQELPKGLDTNIGDSGNKLSGGQKQRLSIARAVLKNPPIMILDEATSALDTESEKLVQQALENMTRNRTSIVIAHRLSTIQNADRIIVMQRGKIVEQGKHAELMRIDGTYRNLVEMQSFE</sequence>
<feature type="transmembrane region" description="Helical" evidence="7">
    <location>
        <begin position="20"/>
        <end position="43"/>
    </location>
</feature>
<dbReference type="Gene3D" id="3.40.50.300">
    <property type="entry name" value="P-loop containing nucleotide triphosphate hydrolases"/>
    <property type="match status" value="1"/>
</dbReference>
<dbReference type="SUPFAM" id="SSF52540">
    <property type="entry name" value="P-loop containing nucleoside triphosphate hydrolases"/>
    <property type="match status" value="1"/>
</dbReference>
<dbReference type="SUPFAM" id="SSF90123">
    <property type="entry name" value="ABC transporter transmembrane region"/>
    <property type="match status" value="1"/>
</dbReference>
<dbReference type="Pfam" id="PF00005">
    <property type="entry name" value="ABC_tran"/>
    <property type="match status" value="1"/>
</dbReference>
<reference evidence="10 11" key="1">
    <citation type="submission" date="2019-06" db="EMBL/GenBank/DDBJ databases">
        <title>Flavibacter putida gen. nov., sp. nov., a novel marine bacterium of the family Flavobacteriaceae isolated from coastal seawater.</title>
        <authorList>
            <person name="Feng X."/>
        </authorList>
    </citation>
    <scope>NUCLEOTIDE SEQUENCE [LARGE SCALE GENOMIC DNA]</scope>
    <source>
        <strain evidence="10 11">PLHSN227</strain>
    </source>
</reference>